<name>A0A812GHH3_9DINO</name>
<dbReference type="GO" id="GO:0000422">
    <property type="term" value="P:autophagy of mitochondrion"/>
    <property type="evidence" value="ECO:0007669"/>
    <property type="project" value="TreeGrafter"/>
</dbReference>
<dbReference type="EMBL" id="CAJNDS010000017">
    <property type="protein sequence ID" value="CAE6918297.1"/>
    <property type="molecule type" value="Genomic_DNA"/>
</dbReference>
<comment type="caution">
    <text evidence="1">The sequence shown here is derived from an EMBL/GenBank/DDBJ whole genome shotgun (WGS) entry which is preliminary data.</text>
</comment>
<evidence type="ECO:0000313" key="2">
    <source>
        <dbReference type="Proteomes" id="UP000604046"/>
    </source>
</evidence>
<dbReference type="AlphaFoldDB" id="A0A812GHH3"/>
<dbReference type="InterPro" id="IPR011990">
    <property type="entry name" value="TPR-like_helical_dom_sf"/>
</dbReference>
<proteinExistence type="predicted"/>
<dbReference type="SUPFAM" id="SSF48452">
    <property type="entry name" value="TPR-like"/>
    <property type="match status" value="1"/>
</dbReference>
<organism evidence="1 2">
    <name type="scientific">Symbiodinium natans</name>
    <dbReference type="NCBI Taxonomy" id="878477"/>
    <lineage>
        <taxon>Eukaryota</taxon>
        <taxon>Sar</taxon>
        <taxon>Alveolata</taxon>
        <taxon>Dinophyceae</taxon>
        <taxon>Suessiales</taxon>
        <taxon>Symbiodiniaceae</taxon>
        <taxon>Symbiodinium</taxon>
    </lineage>
</organism>
<dbReference type="GO" id="GO:0005778">
    <property type="term" value="C:peroxisomal membrane"/>
    <property type="evidence" value="ECO:0007669"/>
    <property type="project" value="TreeGrafter"/>
</dbReference>
<dbReference type="InterPro" id="IPR016543">
    <property type="entry name" value="Fis1"/>
</dbReference>
<dbReference type="GO" id="GO:0005741">
    <property type="term" value="C:mitochondrial outer membrane"/>
    <property type="evidence" value="ECO:0007669"/>
    <property type="project" value="TreeGrafter"/>
</dbReference>
<dbReference type="PANTHER" id="PTHR13247">
    <property type="entry name" value="TETRATRICOPEPTIDE REPEAT PROTEIN 11 TPR REPEAT PROTEIN 11"/>
    <property type="match status" value="1"/>
</dbReference>
<dbReference type="PANTHER" id="PTHR13247:SF0">
    <property type="entry name" value="MITOCHONDRIAL FISSION 1 PROTEIN"/>
    <property type="match status" value="1"/>
</dbReference>
<dbReference type="InterPro" id="IPR028061">
    <property type="entry name" value="Fis1_TPR_C"/>
</dbReference>
<dbReference type="Pfam" id="PF14853">
    <property type="entry name" value="Fis1_TPR_C"/>
    <property type="match status" value="1"/>
</dbReference>
<sequence>MGTGASVPSPPSSWSTCRDLTQEEYIKEHQKYYEAFTNTRWAEAYQSVASQTSAGALAALGETNYQNCIRFAVGAIGHAQESPRDVEEAVAVLCRSVEVAKWRATKAASFVMDHPKRTLVLEGFMKALFPEFAAKGPEAQADLLLGVIDGDSKSLGAVVLSVARACIADGLEEKALGLLEKYLKLHKAPDAYDAGDLLALWYALQWRKSGKKPNVVGKVALVLLKSSHMKVVVDDEGTELDAGVTSWDKDILKTVTVPDVMRDWRLFSDAMCFLNDSTGSTFSVGFEPILVEDCWEVLTKAQNPLWDSKYKRCISHTDFGTPEFMSAVQKWEEGYVKEKGGDSDVLAFHLLFPAGRPCEAKVPITVGGIATGTINHRAFKGRPAYQDEGVVWTRHHRLFWMFHETHHLYESQFQDRFDFAQLIKKTDHPMFQSENWSAEFKGGNAAFPGDHWHGETEFDWYVQSITRRLAPMTDMTLGEYWLSWWGGREAEEEGAYHDFIVEHHVLWNASVQEDWETVCKLAESQLRPMSFKRLGEHNYRNVVTVVVRGLTLTGKPLDGPVLEALRKGMQILEYPDERAAELVHGIPAEKREECLRLFQGVEKPQGQTGRRLQRKKSKAISIIDDHQQMWEAYRAQDWEEVLEHIETQTTAEARQRLGDANFQNCFAMSFTAIGQGKTSPQDVEDAVALLRQGMELTDWPLSTFHPLLSGHPKMYQILQPFAPADDTEGVYHDFIVEHHVLWNASVQEDWETVCKLAESQLRPMSFKRLGEHNYRNVVTVVVRGLTLTGKPLDGPVLEALRKGMQILEYPDERAAELVHGIPAERREGPPEEAESPPAALAPPAALLSADWDPSMIMDEIAELRGEYRVQVESSQPSPRIQFSFASALVASSRYSDIDEGIFLLKELLDVGFRRNDCLHLLALAYIKMGNYVRAKEMLDIWIHLDPQSGRRLWDESDSHNNASSYDYRILIML</sequence>
<reference evidence="1" key="1">
    <citation type="submission" date="2021-02" db="EMBL/GenBank/DDBJ databases">
        <authorList>
            <person name="Dougan E. K."/>
            <person name="Rhodes N."/>
            <person name="Thang M."/>
            <person name="Chan C."/>
        </authorList>
    </citation>
    <scope>NUCLEOTIDE SEQUENCE</scope>
</reference>
<dbReference type="GO" id="GO:0016559">
    <property type="term" value="P:peroxisome fission"/>
    <property type="evidence" value="ECO:0007669"/>
    <property type="project" value="TreeGrafter"/>
</dbReference>
<protein>
    <submittedName>
        <fullName evidence="1">FIS1 protein</fullName>
    </submittedName>
</protein>
<accession>A0A812GHH3</accession>
<dbReference type="Proteomes" id="UP000604046">
    <property type="component" value="Unassembled WGS sequence"/>
</dbReference>
<dbReference type="Gene3D" id="1.25.40.10">
    <property type="entry name" value="Tetratricopeptide repeat domain"/>
    <property type="match status" value="1"/>
</dbReference>
<keyword evidence="2" id="KW-1185">Reference proteome</keyword>
<evidence type="ECO:0000313" key="1">
    <source>
        <dbReference type="EMBL" id="CAE6918297.1"/>
    </source>
</evidence>
<gene>
    <name evidence="1" type="primary">FIS1</name>
    <name evidence="1" type="ORF">SNAT2548_LOCUS369</name>
</gene>
<dbReference type="GO" id="GO:0000266">
    <property type="term" value="P:mitochondrial fission"/>
    <property type="evidence" value="ECO:0007669"/>
    <property type="project" value="InterPro"/>
</dbReference>
<dbReference type="OrthoDB" id="426178at2759"/>